<dbReference type="PANTHER" id="PTHR48081:SF30">
    <property type="entry name" value="ACETYL-HYDROLASE LIPR-RELATED"/>
    <property type="match status" value="1"/>
</dbReference>
<dbReference type="ESTHER" id="9bact-d2kla1">
    <property type="family name" value="GTSAGmotif"/>
</dbReference>
<evidence type="ECO:0000256" key="1">
    <source>
        <dbReference type="ARBA" id="ARBA00010515"/>
    </source>
</evidence>
<protein>
    <submittedName>
        <fullName evidence="5">Lipolytic enzyme</fullName>
    </submittedName>
</protein>
<keyword evidence="3" id="KW-0732">Signal</keyword>
<accession>D2KLA1</accession>
<feature type="signal peptide" evidence="3">
    <location>
        <begin position="1"/>
        <end position="19"/>
    </location>
</feature>
<dbReference type="InterPro" id="IPR029058">
    <property type="entry name" value="AB_hydrolase_fold"/>
</dbReference>
<dbReference type="PROSITE" id="PS51257">
    <property type="entry name" value="PROKAR_LIPOPROTEIN"/>
    <property type="match status" value="1"/>
</dbReference>
<dbReference type="PANTHER" id="PTHR48081">
    <property type="entry name" value="AB HYDROLASE SUPERFAMILY PROTEIN C4A8.06C"/>
    <property type="match status" value="1"/>
</dbReference>
<dbReference type="GO" id="GO:0004806">
    <property type="term" value="F:triacylglycerol lipase activity"/>
    <property type="evidence" value="ECO:0007669"/>
    <property type="project" value="TreeGrafter"/>
</dbReference>
<evidence type="ECO:0000256" key="2">
    <source>
        <dbReference type="ARBA" id="ARBA00022801"/>
    </source>
</evidence>
<dbReference type="SUPFAM" id="SSF53474">
    <property type="entry name" value="alpha/beta-Hydrolases"/>
    <property type="match status" value="1"/>
</dbReference>
<feature type="chain" id="PRO_5003033015" evidence="3">
    <location>
        <begin position="20"/>
        <end position="359"/>
    </location>
</feature>
<reference evidence="5" key="1">
    <citation type="journal article" date="2011" name="Appl. Microbiol. Biotechnol.">
        <title>Molecular cloning and characterization of a new cold-active esterase from a deep-sea metagenomic library.</title>
        <authorList>
            <person name="Fu C."/>
            <person name="Hu Y."/>
            <person name="Xie F."/>
            <person name="Guo H."/>
            <person name="Ashforth E.J."/>
            <person name="Polyak S.W."/>
            <person name="Zhu B."/>
            <person name="Zhang L."/>
        </authorList>
    </citation>
    <scope>NUCLEOTIDE SEQUENCE</scope>
</reference>
<dbReference type="Pfam" id="PF07859">
    <property type="entry name" value="Abhydrolase_3"/>
    <property type="match status" value="1"/>
</dbReference>
<gene>
    <name evidence="5" type="primary">estF</name>
</gene>
<comment type="similarity">
    <text evidence="1">Belongs to the 'GDXG' lipolytic enzyme family.</text>
</comment>
<proteinExistence type="inferred from homology"/>
<keyword evidence="2" id="KW-0378">Hydrolase</keyword>
<dbReference type="AlphaFoldDB" id="D2KLA1"/>
<dbReference type="Gene3D" id="3.40.50.1820">
    <property type="entry name" value="alpha/beta hydrolase"/>
    <property type="match status" value="1"/>
</dbReference>
<evidence type="ECO:0000259" key="4">
    <source>
        <dbReference type="Pfam" id="PF07859"/>
    </source>
</evidence>
<feature type="domain" description="Alpha/beta hydrolase fold-3" evidence="4">
    <location>
        <begin position="132"/>
        <end position="330"/>
    </location>
</feature>
<dbReference type="EMBL" id="GU226858">
    <property type="protein sequence ID" value="ADA70028.2"/>
    <property type="molecule type" value="Genomic_DNA"/>
</dbReference>
<sequence>MDNRMIRLAAFLVILMASAGCLTSRVAAQELLPVSPGVTVLRDRTIPSPVGVSSEMTAIIASRQIPADLPLPTTTEGWLEFQRVFDEPGGELARQGAEHLGATYEVQEIAGVRTYVVTPRMINKRFADRVFVHVHGGAFVFGGGDSAMREAIWAAHGLGVKVISVDYRRPPTYPFPAAIDDVIAVWEEVTKDQSAGETALFGTSAGGNITLATVLKLKELGKPLPGAVFAGTPATDLENTTDTWYTLEGLDPLGKREGLISTTFTLYAAGEDLSNPMLSPVNGDLKDFPPTILISGTRDLLLSDTVRMHRALRAAGVVADLHVYDGQAHGDYLQNLIRHVPEAEDAQRELFEFFDKHLK</sequence>
<evidence type="ECO:0000313" key="5">
    <source>
        <dbReference type="EMBL" id="ADA70028.2"/>
    </source>
</evidence>
<dbReference type="InterPro" id="IPR050300">
    <property type="entry name" value="GDXG_lipolytic_enzyme"/>
</dbReference>
<evidence type="ECO:0000256" key="3">
    <source>
        <dbReference type="SAM" id="SignalP"/>
    </source>
</evidence>
<dbReference type="InterPro" id="IPR013094">
    <property type="entry name" value="AB_hydrolase_3"/>
</dbReference>
<organism evidence="5">
    <name type="scientific">uncultured marine bacterium</name>
    <dbReference type="NCBI Taxonomy" id="56765"/>
    <lineage>
        <taxon>Bacteria</taxon>
        <taxon>environmental samples</taxon>
    </lineage>
</organism>
<name>D2KLA1_9BACT</name>